<reference evidence="2" key="1">
    <citation type="journal article" date="2019" name="Int. J. Syst. Evol. Microbiol.">
        <title>The Global Catalogue of Microorganisms (GCM) 10K type strain sequencing project: providing services to taxonomists for standard genome sequencing and annotation.</title>
        <authorList>
            <consortium name="The Broad Institute Genomics Platform"/>
            <consortium name="The Broad Institute Genome Sequencing Center for Infectious Disease"/>
            <person name="Wu L."/>
            <person name="Ma J."/>
        </authorList>
    </citation>
    <scope>NUCLEOTIDE SEQUENCE [LARGE SCALE GENOMIC DNA]</scope>
    <source>
        <strain evidence="2">CCUG 53903</strain>
    </source>
</reference>
<name>A0ABW1DE60_9ACTN</name>
<dbReference type="Proteomes" id="UP001596058">
    <property type="component" value="Unassembled WGS sequence"/>
</dbReference>
<accession>A0ABW1DE60</accession>
<evidence type="ECO:0000313" key="1">
    <source>
        <dbReference type="EMBL" id="MFC5835827.1"/>
    </source>
</evidence>
<dbReference type="EMBL" id="JBHSPA010000136">
    <property type="protein sequence ID" value="MFC5835827.1"/>
    <property type="molecule type" value="Genomic_DNA"/>
</dbReference>
<evidence type="ECO:0008006" key="3">
    <source>
        <dbReference type="Google" id="ProtNLM"/>
    </source>
</evidence>
<sequence>MGWRLLRSRKAGVSAQDAVRVLMALGFIEIRFTTHLVRRELEGEDLRSSLGHIERIRMIADVCHNLPGDLSSMRDRERERRAVESLKFHLRGLEHDDPADDQAAQWVRARLDESGYDYLPLLSEHVRARLQH</sequence>
<protein>
    <recommendedName>
        <fullName evidence="3">Regulatory protein RecX</fullName>
    </recommendedName>
</protein>
<evidence type="ECO:0000313" key="2">
    <source>
        <dbReference type="Proteomes" id="UP001596058"/>
    </source>
</evidence>
<gene>
    <name evidence="1" type="ORF">ACFPZ3_69430</name>
</gene>
<keyword evidence="2" id="KW-1185">Reference proteome</keyword>
<comment type="caution">
    <text evidence="1">The sequence shown here is derived from an EMBL/GenBank/DDBJ whole genome shotgun (WGS) entry which is preliminary data.</text>
</comment>
<dbReference type="RefSeq" id="WP_379525237.1">
    <property type="nucleotide sequence ID" value="NZ_JBHSPA010000136.1"/>
</dbReference>
<organism evidence="1 2">
    <name type="scientific">Nonomuraea insulae</name>
    <dbReference type="NCBI Taxonomy" id="1616787"/>
    <lineage>
        <taxon>Bacteria</taxon>
        <taxon>Bacillati</taxon>
        <taxon>Actinomycetota</taxon>
        <taxon>Actinomycetes</taxon>
        <taxon>Streptosporangiales</taxon>
        <taxon>Streptosporangiaceae</taxon>
        <taxon>Nonomuraea</taxon>
    </lineage>
</organism>
<proteinExistence type="predicted"/>